<dbReference type="InterPro" id="IPR036790">
    <property type="entry name" value="Frizzled_dom_sf"/>
</dbReference>
<dbReference type="PANTHER" id="PTHR11309:SF126">
    <property type="entry name" value="FRIZZLED-2"/>
    <property type="match status" value="1"/>
</dbReference>
<evidence type="ECO:0000256" key="2">
    <source>
        <dbReference type="ARBA" id="ARBA00023157"/>
    </source>
</evidence>
<dbReference type="InterPro" id="IPR015526">
    <property type="entry name" value="Frizzled/SFRP"/>
</dbReference>
<dbReference type="GO" id="GO:0035567">
    <property type="term" value="P:non-canonical Wnt signaling pathway"/>
    <property type="evidence" value="ECO:0007669"/>
    <property type="project" value="TreeGrafter"/>
</dbReference>
<feature type="compositionally biased region" description="Low complexity" evidence="4">
    <location>
        <begin position="94"/>
        <end position="121"/>
    </location>
</feature>
<comment type="caution">
    <text evidence="3">Lacks conserved residue(s) required for the propagation of feature annotation.</text>
</comment>
<evidence type="ECO:0000256" key="5">
    <source>
        <dbReference type="SAM" id="SignalP"/>
    </source>
</evidence>
<evidence type="ECO:0000256" key="1">
    <source>
        <dbReference type="ARBA" id="ARBA00022473"/>
    </source>
</evidence>
<dbReference type="GO" id="GO:0042813">
    <property type="term" value="F:Wnt receptor activity"/>
    <property type="evidence" value="ECO:0007669"/>
    <property type="project" value="TreeGrafter"/>
</dbReference>
<name>A0AA85J6V7_TRIRE</name>
<dbReference type="WBParaSite" id="TREG1_137410.1">
    <property type="protein sequence ID" value="TREG1_137410.1"/>
    <property type="gene ID" value="TREG1_137410"/>
</dbReference>
<dbReference type="InterPro" id="IPR020067">
    <property type="entry name" value="Frizzled_dom"/>
</dbReference>
<evidence type="ECO:0000259" key="6">
    <source>
        <dbReference type="PROSITE" id="PS50038"/>
    </source>
</evidence>
<feature type="region of interest" description="Disordered" evidence="4">
    <location>
        <begin position="74"/>
        <end position="122"/>
    </location>
</feature>
<keyword evidence="2" id="KW-1015">Disulfide bond</keyword>
<dbReference type="PANTHER" id="PTHR11309">
    <property type="entry name" value="FRIZZLED"/>
    <property type="match status" value="1"/>
</dbReference>
<dbReference type="GO" id="GO:0005886">
    <property type="term" value="C:plasma membrane"/>
    <property type="evidence" value="ECO:0007669"/>
    <property type="project" value="TreeGrafter"/>
</dbReference>
<evidence type="ECO:0000313" key="7">
    <source>
        <dbReference type="Proteomes" id="UP000050795"/>
    </source>
</evidence>
<feature type="chain" id="PRO_5041724055" description="FZ domain-containing protein" evidence="5">
    <location>
        <begin position="24"/>
        <end position="188"/>
    </location>
</feature>
<dbReference type="AlphaFoldDB" id="A0AA85J6V7"/>
<reference evidence="7" key="1">
    <citation type="submission" date="2022-06" db="EMBL/GenBank/DDBJ databases">
        <authorList>
            <person name="Berger JAMES D."/>
            <person name="Berger JAMES D."/>
        </authorList>
    </citation>
    <scope>NUCLEOTIDE SEQUENCE [LARGE SCALE GENOMIC DNA]</scope>
</reference>
<evidence type="ECO:0000256" key="3">
    <source>
        <dbReference type="PROSITE-ProRule" id="PRU00090"/>
    </source>
</evidence>
<organism evidence="7 8">
    <name type="scientific">Trichobilharzia regenti</name>
    <name type="common">Nasal bird schistosome</name>
    <dbReference type="NCBI Taxonomy" id="157069"/>
    <lineage>
        <taxon>Eukaryota</taxon>
        <taxon>Metazoa</taxon>
        <taxon>Spiralia</taxon>
        <taxon>Lophotrochozoa</taxon>
        <taxon>Platyhelminthes</taxon>
        <taxon>Trematoda</taxon>
        <taxon>Digenea</taxon>
        <taxon>Strigeidida</taxon>
        <taxon>Schistosomatoidea</taxon>
        <taxon>Schistosomatidae</taxon>
        <taxon>Trichobilharzia</taxon>
    </lineage>
</organism>
<evidence type="ECO:0000313" key="8">
    <source>
        <dbReference type="WBParaSite" id="TREG1_137410.1"/>
    </source>
</evidence>
<feature type="compositionally biased region" description="Polar residues" evidence="4">
    <location>
        <begin position="74"/>
        <end position="92"/>
    </location>
</feature>
<evidence type="ECO:0000256" key="4">
    <source>
        <dbReference type="SAM" id="MobiDB-lite"/>
    </source>
</evidence>
<feature type="signal peptide" evidence="5">
    <location>
        <begin position="1"/>
        <end position="23"/>
    </location>
</feature>
<dbReference type="GO" id="GO:0060070">
    <property type="term" value="P:canonical Wnt signaling pathway"/>
    <property type="evidence" value="ECO:0007669"/>
    <property type="project" value="TreeGrafter"/>
</dbReference>
<protein>
    <recommendedName>
        <fullName evidence="6">FZ domain-containing protein</fullName>
    </recommendedName>
</protein>
<keyword evidence="1" id="KW-0217">Developmental protein</keyword>
<sequence length="188" mass="20563">MRIILTIFLEIIILFRTPGIVNGANHDVQQFNKHVNHNNNRHIQIFNHENDITDSIPPIKSASSFLKRMKRSSLQNAGVSSSRENSMNSNHLMSGPSASSSSASSASSSSSSSVPSSSLSSGYHQTISGQSLLGANDNDKLLRPEKCIPIEIPLCKNIGYNLTYMPNAFNHETQEEAGLEVSSLYLFV</sequence>
<reference evidence="8" key="2">
    <citation type="submission" date="2023-11" db="UniProtKB">
        <authorList>
            <consortium name="WormBaseParasite"/>
        </authorList>
    </citation>
    <scope>IDENTIFICATION</scope>
</reference>
<dbReference type="GO" id="GO:0017147">
    <property type="term" value="F:Wnt-protein binding"/>
    <property type="evidence" value="ECO:0007669"/>
    <property type="project" value="TreeGrafter"/>
</dbReference>
<accession>A0AA85J6V7</accession>
<proteinExistence type="predicted"/>
<keyword evidence="5" id="KW-0732">Signal</keyword>
<dbReference type="Gene3D" id="1.10.2000.10">
    <property type="entry name" value="Frizzled cysteine-rich domain"/>
    <property type="match status" value="1"/>
</dbReference>
<feature type="domain" description="FZ" evidence="6">
    <location>
        <begin position="142"/>
        <end position="188"/>
    </location>
</feature>
<dbReference type="Proteomes" id="UP000050795">
    <property type="component" value="Unassembled WGS sequence"/>
</dbReference>
<dbReference type="SUPFAM" id="SSF63501">
    <property type="entry name" value="Frizzled cysteine-rich domain"/>
    <property type="match status" value="1"/>
</dbReference>
<keyword evidence="7" id="KW-1185">Reference proteome</keyword>
<dbReference type="PROSITE" id="PS50038">
    <property type="entry name" value="FZ"/>
    <property type="match status" value="1"/>
</dbReference>